<name>A0A8S5P8N8_9CAUD</name>
<proteinExistence type="predicted"/>
<protein>
    <submittedName>
        <fullName evidence="1">Uncharacterized protein</fullName>
    </submittedName>
</protein>
<accession>A0A8S5P8N8</accession>
<organism evidence="1">
    <name type="scientific">Siphoviridae sp. ctmYS12</name>
    <dbReference type="NCBI Taxonomy" id="2825652"/>
    <lineage>
        <taxon>Viruses</taxon>
        <taxon>Duplodnaviria</taxon>
        <taxon>Heunggongvirae</taxon>
        <taxon>Uroviricota</taxon>
        <taxon>Caudoviricetes</taxon>
    </lineage>
</organism>
<dbReference type="EMBL" id="BK015347">
    <property type="protein sequence ID" value="DAE02564.1"/>
    <property type="molecule type" value="Genomic_DNA"/>
</dbReference>
<reference evidence="1" key="1">
    <citation type="journal article" date="2021" name="Proc. Natl. Acad. Sci. U.S.A.">
        <title>A Catalog of Tens of Thousands of Viruses from Human Metagenomes Reveals Hidden Associations with Chronic Diseases.</title>
        <authorList>
            <person name="Tisza M.J."/>
            <person name="Buck C.B."/>
        </authorList>
    </citation>
    <scope>NUCLEOTIDE SEQUENCE</scope>
    <source>
        <strain evidence="1">CtmYS12</strain>
    </source>
</reference>
<evidence type="ECO:0000313" key="1">
    <source>
        <dbReference type="EMBL" id="DAE02564.1"/>
    </source>
</evidence>
<sequence length="86" mass="9870">MIKLRDLLQHCSCDVYIFGNGNCPCPEIQLPKPLVKAEKYLNADILNRGVRNISICNGHLQVWLEDKSIQDVVDSKLKEMEDEKNE</sequence>